<dbReference type="EMBL" id="VSRR010082272">
    <property type="protein sequence ID" value="MPC89812.1"/>
    <property type="molecule type" value="Genomic_DNA"/>
</dbReference>
<gene>
    <name evidence="1" type="ORF">E2C01_084772</name>
</gene>
<evidence type="ECO:0000313" key="2">
    <source>
        <dbReference type="Proteomes" id="UP000324222"/>
    </source>
</evidence>
<sequence>MMLALPTPPPPPPPPPCRLPHAPAEGWCPEHTSPTIPAPSGVTLLPRPVSVRLCEALGTSEGE</sequence>
<protein>
    <submittedName>
        <fullName evidence="1">Uncharacterized protein</fullName>
    </submittedName>
</protein>
<dbReference type="AlphaFoldDB" id="A0A5B7J0V9"/>
<accession>A0A5B7J0V9</accession>
<name>A0A5B7J0V9_PORTR</name>
<evidence type="ECO:0000313" key="1">
    <source>
        <dbReference type="EMBL" id="MPC89812.1"/>
    </source>
</evidence>
<comment type="caution">
    <text evidence="1">The sequence shown here is derived from an EMBL/GenBank/DDBJ whole genome shotgun (WGS) entry which is preliminary data.</text>
</comment>
<reference evidence="1 2" key="1">
    <citation type="submission" date="2019-05" db="EMBL/GenBank/DDBJ databases">
        <title>Another draft genome of Portunus trituberculatus and its Hox gene families provides insights of decapod evolution.</title>
        <authorList>
            <person name="Jeong J.-H."/>
            <person name="Song I."/>
            <person name="Kim S."/>
            <person name="Choi T."/>
            <person name="Kim D."/>
            <person name="Ryu S."/>
            <person name="Kim W."/>
        </authorList>
    </citation>
    <scope>NUCLEOTIDE SEQUENCE [LARGE SCALE GENOMIC DNA]</scope>
    <source>
        <tissue evidence="1">Muscle</tissue>
    </source>
</reference>
<keyword evidence="2" id="KW-1185">Reference proteome</keyword>
<organism evidence="1 2">
    <name type="scientific">Portunus trituberculatus</name>
    <name type="common">Swimming crab</name>
    <name type="synonym">Neptunus trituberculatus</name>
    <dbReference type="NCBI Taxonomy" id="210409"/>
    <lineage>
        <taxon>Eukaryota</taxon>
        <taxon>Metazoa</taxon>
        <taxon>Ecdysozoa</taxon>
        <taxon>Arthropoda</taxon>
        <taxon>Crustacea</taxon>
        <taxon>Multicrustacea</taxon>
        <taxon>Malacostraca</taxon>
        <taxon>Eumalacostraca</taxon>
        <taxon>Eucarida</taxon>
        <taxon>Decapoda</taxon>
        <taxon>Pleocyemata</taxon>
        <taxon>Brachyura</taxon>
        <taxon>Eubrachyura</taxon>
        <taxon>Portunoidea</taxon>
        <taxon>Portunidae</taxon>
        <taxon>Portuninae</taxon>
        <taxon>Portunus</taxon>
    </lineage>
</organism>
<dbReference type="Proteomes" id="UP000324222">
    <property type="component" value="Unassembled WGS sequence"/>
</dbReference>
<proteinExistence type="predicted"/>